<evidence type="ECO:0000259" key="8">
    <source>
        <dbReference type="Pfam" id="PF14322"/>
    </source>
</evidence>
<organism evidence="9 10">
    <name type="scientific">Sphingobacterium thermophilum</name>
    <dbReference type="NCBI Taxonomy" id="768534"/>
    <lineage>
        <taxon>Bacteria</taxon>
        <taxon>Pseudomonadati</taxon>
        <taxon>Bacteroidota</taxon>
        <taxon>Sphingobacteriia</taxon>
        <taxon>Sphingobacteriales</taxon>
        <taxon>Sphingobacteriaceae</taxon>
        <taxon>Sphingobacterium</taxon>
    </lineage>
</organism>
<reference evidence="10" key="1">
    <citation type="journal article" date="2019" name="Int. J. Syst. Evol. Microbiol.">
        <title>The Global Catalogue of Microorganisms (GCM) 10K type strain sequencing project: providing services to taxonomists for standard genome sequencing and annotation.</title>
        <authorList>
            <consortium name="The Broad Institute Genomics Platform"/>
            <consortium name="The Broad Institute Genome Sequencing Center for Infectious Disease"/>
            <person name="Wu L."/>
            <person name="Ma J."/>
        </authorList>
    </citation>
    <scope>NUCLEOTIDE SEQUENCE [LARGE SCALE GENOMIC DNA]</scope>
    <source>
        <strain evidence="10">JCM 17858</strain>
    </source>
</reference>
<sequence>MRIKNKLKYSLLALIASTTVSIQSCSIDVVPQDRYAEEAVWADPSTIELYVDGLYAEFKNFQFGLFPGLGYDNAMDALADIMKFTSTVPGNGTVNILISSSSQFSPSSVGLNYWSTGYTRIRRVNEFIEGVRTKSLLSDEEKVKYEAEARFIRAYTYFWLAKIHGSVIIQDDINTYNEKDKQRSSEEQVYDFMIQDLKYAAENLPVNALAGRANKGAAYALLSRVALYAGSIAQYDRKQFNSDPLTGITESRAREFYQIAADAAESVRSLNKYELDGNYASIFTNKNTKEAIFRVDFVYPSITHQYDYGYAPPRDNNGMTLVYGVPTAELVDEFEMEDGTKFSWTNPEHAANPYDKREPRFYATILYNGASWKGRTLNTTTSDQIEGFIQYGVEAEPKRTVTGYYAKKLLDPNNTNLLVNRSTQSWIELRYAEVYLNLAEAKAGLGDFAGSASVLSELRAKRGLGMVNYNNQSSAMAAIEHERMVELAFEGHRFWDLRRWRKAHIVLNGRRVTGHKIESTGGSYSYQVVDADNVDRSFNPRLYYLPIPESEVLVNLGLTQIQGW</sequence>
<feature type="domain" description="RagB/SusD" evidence="7">
    <location>
        <begin position="301"/>
        <end position="564"/>
    </location>
</feature>
<dbReference type="RefSeq" id="WP_345066587.1">
    <property type="nucleotide sequence ID" value="NZ_BAABGR010000015.1"/>
</dbReference>
<dbReference type="InterPro" id="IPR011990">
    <property type="entry name" value="TPR-like_helical_dom_sf"/>
</dbReference>
<evidence type="ECO:0000256" key="4">
    <source>
        <dbReference type="ARBA" id="ARBA00023136"/>
    </source>
</evidence>
<dbReference type="Pfam" id="PF14322">
    <property type="entry name" value="SusD-like_3"/>
    <property type="match status" value="1"/>
</dbReference>
<evidence type="ECO:0000256" key="2">
    <source>
        <dbReference type="ARBA" id="ARBA00006275"/>
    </source>
</evidence>
<keyword evidence="4" id="KW-0472">Membrane</keyword>
<protein>
    <submittedName>
        <fullName evidence="9">RagB/SusD family nutrient uptake outer membrane protein</fullName>
    </submittedName>
</protein>
<evidence type="ECO:0000256" key="3">
    <source>
        <dbReference type="ARBA" id="ARBA00022729"/>
    </source>
</evidence>
<dbReference type="InterPro" id="IPR012944">
    <property type="entry name" value="SusD_RagB_dom"/>
</dbReference>
<comment type="caution">
    <text evidence="9">The sequence shown here is derived from an EMBL/GenBank/DDBJ whole genome shotgun (WGS) entry which is preliminary data.</text>
</comment>
<feature type="chain" id="PRO_5045786340" evidence="6">
    <location>
        <begin position="23"/>
        <end position="564"/>
    </location>
</feature>
<evidence type="ECO:0000256" key="6">
    <source>
        <dbReference type="SAM" id="SignalP"/>
    </source>
</evidence>
<evidence type="ECO:0000313" key="10">
    <source>
        <dbReference type="Proteomes" id="UP001500394"/>
    </source>
</evidence>
<proteinExistence type="inferred from homology"/>
<evidence type="ECO:0000259" key="7">
    <source>
        <dbReference type="Pfam" id="PF07980"/>
    </source>
</evidence>
<dbReference type="Pfam" id="PF07980">
    <property type="entry name" value="SusD_RagB"/>
    <property type="match status" value="1"/>
</dbReference>
<comment type="similarity">
    <text evidence="2">Belongs to the SusD family.</text>
</comment>
<accession>A0ABP8R1N4</accession>
<dbReference type="EMBL" id="BAABGR010000015">
    <property type="protein sequence ID" value="GAA4515689.1"/>
    <property type="molecule type" value="Genomic_DNA"/>
</dbReference>
<comment type="subcellular location">
    <subcellularLocation>
        <location evidence="1">Cell outer membrane</location>
    </subcellularLocation>
</comment>
<name>A0ABP8R1N4_9SPHI</name>
<evidence type="ECO:0000256" key="1">
    <source>
        <dbReference type="ARBA" id="ARBA00004442"/>
    </source>
</evidence>
<dbReference type="Gene3D" id="1.25.40.390">
    <property type="match status" value="1"/>
</dbReference>
<keyword evidence="3 6" id="KW-0732">Signal</keyword>
<dbReference type="PROSITE" id="PS51257">
    <property type="entry name" value="PROKAR_LIPOPROTEIN"/>
    <property type="match status" value="1"/>
</dbReference>
<gene>
    <name evidence="9" type="ORF">GCM10023173_13840</name>
</gene>
<dbReference type="CDD" id="cd08977">
    <property type="entry name" value="SusD"/>
    <property type="match status" value="1"/>
</dbReference>
<evidence type="ECO:0000313" key="9">
    <source>
        <dbReference type="EMBL" id="GAA4515689.1"/>
    </source>
</evidence>
<dbReference type="Proteomes" id="UP001500394">
    <property type="component" value="Unassembled WGS sequence"/>
</dbReference>
<dbReference type="SUPFAM" id="SSF48452">
    <property type="entry name" value="TPR-like"/>
    <property type="match status" value="1"/>
</dbReference>
<evidence type="ECO:0000256" key="5">
    <source>
        <dbReference type="ARBA" id="ARBA00023237"/>
    </source>
</evidence>
<feature type="signal peptide" evidence="6">
    <location>
        <begin position="1"/>
        <end position="22"/>
    </location>
</feature>
<keyword evidence="5" id="KW-0998">Cell outer membrane</keyword>
<keyword evidence="10" id="KW-1185">Reference proteome</keyword>
<feature type="domain" description="SusD-like N-terminal" evidence="8">
    <location>
        <begin position="110"/>
        <end position="227"/>
    </location>
</feature>
<dbReference type="InterPro" id="IPR033985">
    <property type="entry name" value="SusD-like_N"/>
</dbReference>